<evidence type="ECO:0000256" key="1">
    <source>
        <dbReference type="SAM" id="MobiDB-lite"/>
    </source>
</evidence>
<proteinExistence type="predicted"/>
<dbReference type="AlphaFoldDB" id="A0A6C0JCY7"/>
<evidence type="ECO:0000313" key="2">
    <source>
        <dbReference type="EMBL" id="QHU01484.1"/>
    </source>
</evidence>
<feature type="region of interest" description="Disordered" evidence="1">
    <location>
        <begin position="175"/>
        <end position="211"/>
    </location>
</feature>
<sequence length="211" mass="23825">MSFNRLNYDTCSYQHTLAESVGPGEYMLTEPPNVTQPCFAESPQIRLQRQGVSVAKNMPLIDVDSELMNLTRPATNCPSRKYIPDGNQCNEDHKLNEAKTNVEHGNDCFFQVEDTRLSNPSCNLRGTGWNRWEWLCLDPQERVLMPFDYNINNRLVVKDNHRPCIPKPIDVSYSLPPKSGEPKANNTVSTCGVPTGPPSIQWQNAMNAKQS</sequence>
<feature type="compositionally biased region" description="Polar residues" evidence="1">
    <location>
        <begin position="184"/>
        <end position="211"/>
    </location>
</feature>
<name>A0A6C0JCY7_9ZZZZ</name>
<reference evidence="2" key="1">
    <citation type="journal article" date="2020" name="Nature">
        <title>Giant virus diversity and host interactions through global metagenomics.</title>
        <authorList>
            <person name="Schulz F."/>
            <person name="Roux S."/>
            <person name="Paez-Espino D."/>
            <person name="Jungbluth S."/>
            <person name="Walsh D.A."/>
            <person name="Denef V.J."/>
            <person name="McMahon K.D."/>
            <person name="Konstantinidis K.T."/>
            <person name="Eloe-Fadrosh E.A."/>
            <person name="Kyrpides N.C."/>
            <person name="Woyke T."/>
        </authorList>
    </citation>
    <scope>NUCLEOTIDE SEQUENCE</scope>
    <source>
        <strain evidence="2">GVMAG-M-3300025860-25</strain>
    </source>
</reference>
<protein>
    <submittedName>
        <fullName evidence="2">Uncharacterized protein</fullName>
    </submittedName>
</protein>
<organism evidence="2">
    <name type="scientific">viral metagenome</name>
    <dbReference type="NCBI Taxonomy" id="1070528"/>
    <lineage>
        <taxon>unclassified sequences</taxon>
        <taxon>metagenomes</taxon>
        <taxon>organismal metagenomes</taxon>
    </lineage>
</organism>
<accession>A0A6C0JCY7</accession>
<dbReference type="EMBL" id="MN740343">
    <property type="protein sequence ID" value="QHU01484.1"/>
    <property type="molecule type" value="Genomic_DNA"/>
</dbReference>